<organism evidence="1 2">
    <name type="scientific">Luteibacter rhizovicinus</name>
    <dbReference type="NCBI Taxonomy" id="242606"/>
    <lineage>
        <taxon>Bacteria</taxon>
        <taxon>Pseudomonadati</taxon>
        <taxon>Pseudomonadota</taxon>
        <taxon>Gammaproteobacteria</taxon>
        <taxon>Lysobacterales</taxon>
        <taxon>Rhodanobacteraceae</taxon>
        <taxon>Luteibacter</taxon>
    </lineage>
</organism>
<dbReference type="OrthoDB" id="6198595at2"/>
<sequence>MKKPTLPVQNDFPPGSSFAIKEFDVPLVHIPGKGWFNWFGGTPRPYDATWLKVDNHWAADSFEAWVAIIADSL</sequence>
<reference evidence="1 2" key="1">
    <citation type="submission" date="2019-03" db="EMBL/GenBank/DDBJ databases">
        <title>Above-ground endophytic microbial communities from plants in different locations in the United States.</title>
        <authorList>
            <person name="Frank C."/>
        </authorList>
    </citation>
    <scope>NUCLEOTIDE SEQUENCE [LARGE SCALE GENOMIC DNA]</scope>
    <source>
        <strain evidence="1 2">LP_13_YM</strain>
    </source>
</reference>
<comment type="caution">
    <text evidence="1">The sequence shown here is derived from an EMBL/GenBank/DDBJ whole genome shotgun (WGS) entry which is preliminary data.</text>
</comment>
<name>A0A4R3YUZ7_9GAMM</name>
<dbReference type="RefSeq" id="WP_132142576.1">
    <property type="nucleotide sequence ID" value="NZ_SMCS01000002.1"/>
</dbReference>
<dbReference type="Proteomes" id="UP000295645">
    <property type="component" value="Unassembled WGS sequence"/>
</dbReference>
<dbReference type="EMBL" id="SMCS01000002">
    <property type="protein sequence ID" value="TCV96390.1"/>
    <property type="molecule type" value="Genomic_DNA"/>
</dbReference>
<proteinExistence type="predicted"/>
<protein>
    <submittedName>
        <fullName evidence="1">Uncharacterized protein</fullName>
    </submittedName>
</protein>
<gene>
    <name evidence="1" type="ORF">EC912_102741</name>
</gene>
<accession>A0A4R3YUZ7</accession>
<evidence type="ECO:0000313" key="2">
    <source>
        <dbReference type="Proteomes" id="UP000295645"/>
    </source>
</evidence>
<keyword evidence="2" id="KW-1185">Reference proteome</keyword>
<evidence type="ECO:0000313" key="1">
    <source>
        <dbReference type="EMBL" id="TCV96390.1"/>
    </source>
</evidence>
<dbReference type="AlphaFoldDB" id="A0A4R3YUZ7"/>